<protein>
    <submittedName>
        <fullName evidence="2">Uncharacterized protein</fullName>
    </submittedName>
</protein>
<evidence type="ECO:0000256" key="1">
    <source>
        <dbReference type="SAM" id="MobiDB-lite"/>
    </source>
</evidence>
<accession>A0AAU2VHF2</accession>
<feature type="region of interest" description="Disordered" evidence="1">
    <location>
        <begin position="36"/>
        <end position="56"/>
    </location>
</feature>
<dbReference type="AlphaFoldDB" id="A0AAU2VHF2"/>
<name>A0AAU2VHF2_9ACTN</name>
<evidence type="ECO:0000313" key="2">
    <source>
        <dbReference type="EMBL" id="WTW66756.1"/>
    </source>
</evidence>
<organism evidence="2">
    <name type="scientific">Streptomyces sp. NBC_00003</name>
    <dbReference type="NCBI Taxonomy" id="2903608"/>
    <lineage>
        <taxon>Bacteria</taxon>
        <taxon>Bacillati</taxon>
        <taxon>Actinomycetota</taxon>
        <taxon>Actinomycetes</taxon>
        <taxon>Kitasatosporales</taxon>
        <taxon>Streptomycetaceae</taxon>
        <taxon>Streptomyces</taxon>
    </lineage>
</organism>
<reference evidence="2" key="1">
    <citation type="submission" date="2022-10" db="EMBL/GenBank/DDBJ databases">
        <title>The complete genomes of actinobacterial strains from the NBC collection.</title>
        <authorList>
            <person name="Joergensen T.S."/>
            <person name="Alvarez Arevalo M."/>
            <person name="Sterndorff E.B."/>
            <person name="Faurdal D."/>
            <person name="Vuksanovic O."/>
            <person name="Mourched A.-S."/>
            <person name="Charusanti P."/>
            <person name="Shaw S."/>
            <person name="Blin K."/>
            <person name="Weber T."/>
        </authorList>
    </citation>
    <scope>NUCLEOTIDE SEQUENCE</scope>
    <source>
        <strain evidence="2">NBC_00003</strain>
    </source>
</reference>
<dbReference type="EMBL" id="CP108318">
    <property type="protein sequence ID" value="WTW66756.1"/>
    <property type="molecule type" value="Genomic_DNA"/>
</dbReference>
<sequence>MVIISPAMPSEMVKLDPIDVSRPMGRISVVTIEKTPNITDSTASHDKNGDGAGGAKGSLEGVIAVEEEDMNPVLCVGTTWRGQG</sequence>
<gene>
    <name evidence="2" type="ORF">OG549_36700</name>
</gene>
<proteinExistence type="predicted"/>